<evidence type="ECO:0000256" key="1">
    <source>
        <dbReference type="SAM" id="MobiDB-lite"/>
    </source>
</evidence>
<dbReference type="OMA" id="SEYLLCP"/>
<feature type="region of interest" description="Disordered" evidence="1">
    <location>
        <begin position="1"/>
        <end position="22"/>
    </location>
</feature>
<organism evidence="2">
    <name type="scientific">Balaenoptera musculus</name>
    <name type="common">Blue whale</name>
    <dbReference type="NCBI Taxonomy" id="9771"/>
    <lineage>
        <taxon>Eukaryota</taxon>
        <taxon>Metazoa</taxon>
        <taxon>Chordata</taxon>
        <taxon>Craniata</taxon>
        <taxon>Vertebrata</taxon>
        <taxon>Euteleostomi</taxon>
        <taxon>Mammalia</taxon>
        <taxon>Eutheria</taxon>
        <taxon>Laurasiatheria</taxon>
        <taxon>Artiodactyla</taxon>
        <taxon>Whippomorpha</taxon>
        <taxon>Cetacea</taxon>
        <taxon>Mysticeti</taxon>
        <taxon>Balaenopteridae</taxon>
        <taxon>Balaenoptera</taxon>
    </lineage>
</organism>
<reference evidence="2" key="1">
    <citation type="submission" date="2023-09" db="UniProtKB">
        <authorList>
            <consortium name="Ensembl"/>
        </authorList>
    </citation>
    <scope>IDENTIFICATION</scope>
</reference>
<dbReference type="PANTHER" id="PTHR14817:SF2">
    <property type="entry name" value="COILED-COIL DOMAIN-CONTAINING PROTEIN 15"/>
    <property type="match status" value="1"/>
</dbReference>
<proteinExistence type="predicted"/>
<dbReference type="GO" id="GO:0005813">
    <property type="term" value="C:centrosome"/>
    <property type="evidence" value="ECO:0007669"/>
    <property type="project" value="TreeGrafter"/>
</dbReference>
<dbReference type="AlphaFoldDB" id="A0A8C0D6Z2"/>
<accession>A0A8C0D6Z2</accession>
<evidence type="ECO:0000313" key="2">
    <source>
        <dbReference type="Ensembl" id="ENSBMSP00010016477.1"/>
    </source>
</evidence>
<dbReference type="PANTHER" id="PTHR14817">
    <property type="entry name" value="COILED-COIL DOMAIN-CONTAINING PROTEIN 15"/>
    <property type="match status" value="1"/>
</dbReference>
<protein>
    <submittedName>
        <fullName evidence="2">Uncharacterized protein</fullName>
    </submittedName>
</protein>
<dbReference type="InterPro" id="IPR037693">
    <property type="entry name" value="CCDC15"/>
</dbReference>
<dbReference type="Ensembl" id="ENSBMST00010018217.1">
    <property type="protein sequence ID" value="ENSBMSP00010016477.1"/>
    <property type="gene ID" value="ENSBMSG00010011971.1"/>
</dbReference>
<name>A0A8C0D6Z2_BALMU</name>
<dbReference type="GeneTree" id="ENSGT00500000044966"/>
<sequence length="149" mass="16085">APPVPRAFISPMPGSMAPLKKPRNTTELPLALNPLKSKDVLAVLAERNQAIVPVGAWVEPAPPDSSAVPASAEKEGSIAMHSSDPAYLTLKRTSVFPNHLNAAIGSARLPPSQKLEDGIEDRENQNELFQQQAQAVSTYSFYFMSLGFF</sequence>